<keyword evidence="2" id="KW-0808">Transferase</keyword>
<dbReference type="AlphaFoldDB" id="A0A9W9PHT0"/>
<dbReference type="OrthoDB" id="341477at2759"/>
<feature type="region of interest" description="Disordered" evidence="1">
    <location>
        <begin position="101"/>
        <end position="130"/>
    </location>
</feature>
<feature type="region of interest" description="Disordered" evidence="1">
    <location>
        <begin position="33"/>
        <end position="52"/>
    </location>
</feature>
<protein>
    <submittedName>
        <fullName evidence="2">Phosphatidate cytidylyltransferase</fullName>
    </submittedName>
</protein>
<evidence type="ECO:0000313" key="3">
    <source>
        <dbReference type="Proteomes" id="UP001150941"/>
    </source>
</evidence>
<evidence type="ECO:0000256" key="1">
    <source>
        <dbReference type="SAM" id="MobiDB-lite"/>
    </source>
</evidence>
<reference evidence="2" key="1">
    <citation type="submission" date="2022-11" db="EMBL/GenBank/DDBJ databases">
        <authorList>
            <person name="Petersen C."/>
        </authorList>
    </citation>
    <scope>NUCLEOTIDE SEQUENCE</scope>
    <source>
        <strain evidence="2">IBT 19713</strain>
    </source>
</reference>
<dbReference type="GeneID" id="83198651"/>
<evidence type="ECO:0000313" key="2">
    <source>
        <dbReference type="EMBL" id="KAJ5247068.1"/>
    </source>
</evidence>
<accession>A0A9W9PHT0</accession>
<feature type="compositionally biased region" description="Polar residues" evidence="1">
    <location>
        <begin position="110"/>
        <end position="121"/>
    </location>
</feature>
<dbReference type="GO" id="GO:0032049">
    <property type="term" value="P:cardiolipin biosynthetic process"/>
    <property type="evidence" value="ECO:0007669"/>
    <property type="project" value="InterPro"/>
</dbReference>
<reference evidence="2" key="2">
    <citation type="journal article" date="2023" name="IMA Fungus">
        <title>Comparative genomic study of the Penicillium genus elucidates a diverse pangenome and 15 lateral gene transfer events.</title>
        <authorList>
            <person name="Petersen C."/>
            <person name="Sorensen T."/>
            <person name="Nielsen M.R."/>
            <person name="Sondergaard T.E."/>
            <person name="Sorensen J.L."/>
            <person name="Fitzpatrick D.A."/>
            <person name="Frisvad J.C."/>
            <person name="Nielsen K.L."/>
        </authorList>
    </citation>
    <scope>NUCLEOTIDE SEQUENCE</scope>
    <source>
        <strain evidence="2">IBT 19713</strain>
    </source>
</reference>
<proteinExistence type="predicted"/>
<name>A0A9W9PHT0_9EURO</name>
<feature type="compositionally biased region" description="Basic and acidic residues" evidence="1">
    <location>
        <begin position="33"/>
        <end position="44"/>
    </location>
</feature>
<dbReference type="Proteomes" id="UP001150941">
    <property type="component" value="Unassembled WGS sequence"/>
</dbReference>
<comment type="caution">
    <text evidence="2">The sequence shown here is derived from an EMBL/GenBank/DDBJ whole genome shotgun (WGS) entry which is preliminary data.</text>
</comment>
<dbReference type="RefSeq" id="XP_058334489.1">
    <property type="nucleotide sequence ID" value="XM_058471348.1"/>
</dbReference>
<organism evidence="2 3">
    <name type="scientific">Penicillium chermesinum</name>
    <dbReference type="NCBI Taxonomy" id="63820"/>
    <lineage>
        <taxon>Eukaryota</taxon>
        <taxon>Fungi</taxon>
        <taxon>Dikarya</taxon>
        <taxon>Ascomycota</taxon>
        <taxon>Pezizomycotina</taxon>
        <taxon>Eurotiomycetes</taxon>
        <taxon>Eurotiomycetidae</taxon>
        <taxon>Eurotiales</taxon>
        <taxon>Aspergillaceae</taxon>
        <taxon>Penicillium</taxon>
    </lineage>
</organism>
<dbReference type="InterPro" id="IPR015222">
    <property type="entry name" value="Tam41"/>
</dbReference>
<dbReference type="GO" id="GO:0004605">
    <property type="term" value="F:phosphatidate cytidylyltransferase activity"/>
    <property type="evidence" value="ECO:0007669"/>
    <property type="project" value="InterPro"/>
</dbReference>
<gene>
    <name evidence="2" type="ORF">N7468_002051</name>
</gene>
<dbReference type="Pfam" id="PF09139">
    <property type="entry name" value="Tam41_Mmp37"/>
    <property type="match status" value="1"/>
</dbReference>
<keyword evidence="2" id="KW-0548">Nucleotidyltransferase</keyword>
<sequence>MVRRLPESFREKLYFQYQGRYAIPRAEFNKMMEESTDTKQDIVRRPQGGPFERRIASDDRLKEEVSTAIMKTIRWPSTIQTIKGPLTAGFRKSWLYLREKREKHKKSQKALKSQATGSTSGEKADTKKGQ</sequence>
<dbReference type="EMBL" id="JAPQKS010000002">
    <property type="protein sequence ID" value="KAJ5247068.1"/>
    <property type="molecule type" value="Genomic_DNA"/>
</dbReference>
<keyword evidence="3" id="KW-1185">Reference proteome</keyword>